<keyword evidence="3" id="KW-1185">Reference proteome</keyword>
<dbReference type="Pfam" id="PF00903">
    <property type="entry name" value="Glyoxalase"/>
    <property type="match status" value="1"/>
</dbReference>
<dbReference type="GO" id="GO:0016829">
    <property type="term" value="F:lyase activity"/>
    <property type="evidence" value="ECO:0007669"/>
    <property type="project" value="UniProtKB-KW"/>
</dbReference>
<dbReference type="EMBL" id="JACIIZ010000011">
    <property type="protein sequence ID" value="MBB6253318.1"/>
    <property type="molecule type" value="Genomic_DNA"/>
</dbReference>
<feature type="domain" description="VOC" evidence="1">
    <location>
        <begin position="4"/>
        <end position="141"/>
    </location>
</feature>
<sequence>MIRGIHHVAVHCRDLDRMIRFYRDAFGFEVVGEPFAWQDAEMIDQLIDVPGSAARGAMLRAGACYMELFQFRAPIGETRARDPQDKGYTHMCIDVTDIEAEYQRLTRLGMTFRQPGPIDMGHVKSIYGRDPEGNVIEIQQTADSCDFRLDQLQASA</sequence>
<protein>
    <submittedName>
        <fullName evidence="2">Catechol 2,3-dioxygenase-like lactoylglutathione lyase family enzyme</fullName>
    </submittedName>
</protein>
<dbReference type="PANTHER" id="PTHR21366:SF14">
    <property type="entry name" value="GLYOXALASE DOMAIN-CONTAINING PROTEIN 5"/>
    <property type="match status" value="1"/>
</dbReference>
<dbReference type="InterPro" id="IPR050383">
    <property type="entry name" value="GlyoxalaseI/FosfomycinResist"/>
</dbReference>
<keyword evidence="2" id="KW-0223">Dioxygenase</keyword>
<evidence type="ECO:0000313" key="3">
    <source>
        <dbReference type="Proteomes" id="UP000539175"/>
    </source>
</evidence>
<dbReference type="InterPro" id="IPR004360">
    <property type="entry name" value="Glyas_Fos-R_dOase_dom"/>
</dbReference>
<evidence type="ECO:0000259" key="1">
    <source>
        <dbReference type="PROSITE" id="PS51819"/>
    </source>
</evidence>
<dbReference type="GO" id="GO:0051213">
    <property type="term" value="F:dioxygenase activity"/>
    <property type="evidence" value="ECO:0007669"/>
    <property type="project" value="UniProtKB-KW"/>
</dbReference>
<dbReference type="AlphaFoldDB" id="A0A7X0EDZ6"/>
<dbReference type="Proteomes" id="UP000539175">
    <property type="component" value="Unassembled WGS sequence"/>
</dbReference>
<keyword evidence="2" id="KW-0560">Oxidoreductase</keyword>
<dbReference type="RefSeq" id="WP_184803644.1">
    <property type="nucleotide sequence ID" value="NZ_JACIIZ010000011.1"/>
</dbReference>
<dbReference type="InterPro" id="IPR037523">
    <property type="entry name" value="VOC_core"/>
</dbReference>
<dbReference type="Gene3D" id="3.10.180.10">
    <property type="entry name" value="2,3-Dihydroxybiphenyl 1,2-Dioxygenase, domain 1"/>
    <property type="match status" value="1"/>
</dbReference>
<name>A0A7X0EDZ6_9PROT</name>
<reference evidence="2 3" key="1">
    <citation type="submission" date="2020-08" db="EMBL/GenBank/DDBJ databases">
        <title>Genomic Encyclopedia of Type Strains, Phase IV (KMG-IV): sequencing the most valuable type-strain genomes for metagenomic binning, comparative biology and taxonomic classification.</title>
        <authorList>
            <person name="Goeker M."/>
        </authorList>
    </citation>
    <scope>NUCLEOTIDE SEQUENCE [LARGE SCALE GENOMIC DNA]</scope>
    <source>
        <strain evidence="2 3">DSM 22198</strain>
    </source>
</reference>
<dbReference type="PANTHER" id="PTHR21366">
    <property type="entry name" value="GLYOXALASE FAMILY PROTEIN"/>
    <property type="match status" value="1"/>
</dbReference>
<keyword evidence="2" id="KW-0456">Lyase</keyword>
<comment type="caution">
    <text evidence="2">The sequence shown here is derived from an EMBL/GenBank/DDBJ whole genome shotgun (WGS) entry which is preliminary data.</text>
</comment>
<evidence type="ECO:0000313" key="2">
    <source>
        <dbReference type="EMBL" id="MBB6253318.1"/>
    </source>
</evidence>
<dbReference type="PROSITE" id="PS51819">
    <property type="entry name" value="VOC"/>
    <property type="match status" value="1"/>
</dbReference>
<accession>A0A7X0EDZ6</accession>
<gene>
    <name evidence="2" type="ORF">FHS74_003887</name>
</gene>
<dbReference type="InterPro" id="IPR029068">
    <property type="entry name" value="Glyas_Bleomycin-R_OHBP_Dase"/>
</dbReference>
<organism evidence="2 3">
    <name type="scientific">Nitrospirillum iridis</name>
    <dbReference type="NCBI Taxonomy" id="765888"/>
    <lineage>
        <taxon>Bacteria</taxon>
        <taxon>Pseudomonadati</taxon>
        <taxon>Pseudomonadota</taxon>
        <taxon>Alphaproteobacteria</taxon>
        <taxon>Rhodospirillales</taxon>
        <taxon>Azospirillaceae</taxon>
        <taxon>Nitrospirillum</taxon>
    </lineage>
</organism>
<dbReference type="SUPFAM" id="SSF54593">
    <property type="entry name" value="Glyoxalase/Bleomycin resistance protein/Dihydroxybiphenyl dioxygenase"/>
    <property type="match status" value="1"/>
</dbReference>
<proteinExistence type="predicted"/>